<comment type="caution">
    <text evidence="1">The sequence shown here is derived from an EMBL/GenBank/DDBJ whole genome shotgun (WGS) entry which is preliminary data.</text>
</comment>
<gene>
    <name evidence="1" type="ORF">GCM10010411_81590</name>
</gene>
<dbReference type="RefSeq" id="WP_344547867.1">
    <property type="nucleotide sequence ID" value="NZ_BAAATD010000016.1"/>
</dbReference>
<evidence type="ECO:0000313" key="1">
    <source>
        <dbReference type="EMBL" id="GAA2631230.1"/>
    </source>
</evidence>
<evidence type="ECO:0008006" key="3">
    <source>
        <dbReference type="Google" id="ProtNLM"/>
    </source>
</evidence>
<reference evidence="2" key="1">
    <citation type="journal article" date="2019" name="Int. J. Syst. Evol. Microbiol.">
        <title>The Global Catalogue of Microorganisms (GCM) 10K type strain sequencing project: providing services to taxonomists for standard genome sequencing and annotation.</title>
        <authorList>
            <consortium name="The Broad Institute Genomics Platform"/>
            <consortium name="The Broad Institute Genome Sequencing Center for Infectious Disease"/>
            <person name="Wu L."/>
            <person name="Ma J."/>
        </authorList>
    </citation>
    <scope>NUCLEOTIDE SEQUENCE [LARGE SCALE GENOMIC DNA]</scope>
    <source>
        <strain evidence="2">JCM 6833</strain>
    </source>
</reference>
<accession>A0ABP6CYB5</accession>
<evidence type="ECO:0000313" key="2">
    <source>
        <dbReference type="Proteomes" id="UP001501509"/>
    </source>
</evidence>
<sequence length="46" mass="4708">MTVRTKETLALLAAILSSSLIGLDGMLTPPALPAITQDLDAGPAMQ</sequence>
<protein>
    <recommendedName>
        <fullName evidence="3">MFS transporter</fullName>
    </recommendedName>
</protein>
<keyword evidence="2" id="KW-1185">Reference proteome</keyword>
<dbReference type="EMBL" id="BAAATD010000016">
    <property type="protein sequence ID" value="GAA2631230.1"/>
    <property type="molecule type" value="Genomic_DNA"/>
</dbReference>
<dbReference type="Proteomes" id="UP001501509">
    <property type="component" value="Unassembled WGS sequence"/>
</dbReference>
<proteinExistence type="predicted"/>
<name>A0ABP6CYB5_9ACTN</name>
<organism evidence="1 2">
    <name type="scientific">Actinomadura fulvescens</name>
    <dbReference type="NCBI Taxonomy" id="46160"/>
    <lineage>
        <taxon>Bacteria</taxon>
        <taxon>Bacillati</taxon>
        <taxon>Actinomycetota</taxon>
        <taxon>Actinomycetes</taxon>
        <taxon>Streptosporangiales</taxon>
        <taxon>Thermomonosporaceae</taxon>
        <taxon>Actinomadura</taxon>
    </lineage>
</organism>